<dbReference type="RefSeq" id="WP_203711450.1">
    <property type="nucleotide sequence ID" value="NZ_BONE01000008.1"/>
</dbReference>
<feature type="chain" id="PRO_5047521186" evidence="2">
    <location>
        <begin position="29"/>
        <end position="165"/>
    </location>
</feature>
<feature type="region of interest" description="Disordered" evidence="1">
    <location>
        <begin position="28"/>
        <end position="73"/>
    </location>
</feature>
<dbReference type="Proteomes" id="UP000604117">
    <property type="component" value="Unassembled WGS sequence"/>
</dbReference>
<keyword evidence="4" id="KW-1185">Reference proteome</keyword>
<organism evidence="3 4">
    <name type="scientific">Asanoa siamensis</name>
    <dbReference type="NCBI Taxonomy" id="926357"/>
    <lineage>
        <taxon>Bacteria</taxon>
        <taxon>Bacillati</taxon>
        <taxon>Actinomycetota</taxon>
        <taxon>Actinomycetes</taxon>
        <taxon>Micromonosporales</taxon>
        <taxon>Micromonosporaceae</taxon>
        <taxon>Asanoa</taxon>
    </lineage>
</organism>
<feature type="compositionally biased region" description="Low complexity" evidence="1">
    <location>
        <begin position="38"/>
        <end position="50"/>
    </location>
</feature>
<proteinExistence type="predicted"/>
<protein>
    <submittedName>
        <fullName evidence="3">Uncharacterized protein</fullName>
    </submittedName>
</protein>
<feature type="region of interest" description="Disordered" evidence="1">
    <location>
        <begin position="143"/>
        <end position="165"/>
    </location>
</feature>
<evidence type="ECO:0000256" key="1">
    <source>
        <dbReference type="SAM" id="MobiDB-lite"/>
    </source>
</evidence>
<keyword evidence="2" id="KW-0732">Signal</keyword>
<feature type="signal peptide" evidence="2">
    <location>
        <begin position="1"/>
        <end position="28"/>
    </location>
</feature>
<evidence type="ECO:0000256" key="2">
    <source>
        <dbReference type="SAM" id="SignalP"/>
    </source>
</evidence>
<name>A0ABQ4CMD1_9ACTN</name>
<evidence type="ECO:0000313" key="4">
    <source>
        <dbReference type="Proteomes" id="UP000604117"/>
    </source>
</evidence>
<dbReference type="EMBL" id="BONE01000008">
    <property type="protein sequence ID" value="GIF71992.1"/>
    <property type="molecule type" value="Genomic_DNA"/>
</dbReference>
<evidence type="ECO:0000313" key="3">
    <source>
        <dbReference type="EMBL" id="GIF71992.1"/>
    </source>
</evidence>
<gene>
    <name evidence="3" type="ORF">Asi02nite_15100</name>
</gene>
<comment type="caution">
    <text evidence="3">The sequence shown here is derived from an EMBL/GenBank/DDBJ whole genome shotgun (WGS) entry which is preliminary data.</text>
</comment>
<feature type="compositionally biased region" description="Gly residues" evidence="1">
    <location>
        <begin position="144"/>
        <end position="159"/>
    </location>
</feature>
<accession>A0ABQ4CMD1</accession>
<sequence>MRVPRKLALVGAGAAGVLAIGISVPAFAAGNDGPSPAPSSTASAPAPATSEHGKAGHDKDWQEKAKQARADRQEKLAAALAKELGIDQKKVADALTKVQKDLASDAKAERADQLKDRLAKAVKDGKLTQAQADAIIAAAEKGVFPGGPGGAGWGGWQGRGGHDWK</sequence>
<feature type="compositionally biased region" description="Basic and acidic residues" evidence="1">
    <location>
        <begin position="51"/>
        <end position="73"/>
    </location>
</feature>
<reference evidence="3 4" key="1">
    <citation type="submission" date="2021-01" db="EMBL/GenBank/DDBJ databases">
        <title>Whole genome shotgun sequence of Asanoa siamensis NBRC 107932.</title>
        <authorList>
            <person name="Komaki H."/>
            <person name="Tamura T."/>
        </authorList>
    </citation>
    <scope>NUCLEOTIDE SEQUENCE [LARGE SCALE GENOMIC DNA]</scope>
    <source>
        <strain evidence="3 4">NBRC 107932</strain>
    </source>
</reference>